<dbReference type="InterPro" id="IPR018330">
    <property type="entry name" value="RecT_fam"/>
</dbReference>
<reference evidence="1" key="1">
    <citation type="journal article" date="2021" name="Proc. Natl. Acad. Sci. U.S.A.">
        <title>A Catalog of Tens of Thousands of Viruses from Human Metagenomes Reveals Hidden Associations with Chronic Diseases.</title>
        <authorList>
            <person name="Tisza M.J."/>
            <person name="Buck C.B."/>
        </authorList>
    </citation>
    <scope>NUCLEOTIDE SEQUENCE</scope>
    <source>
        <strain evidence="1">Ct0uL16</strain>
    </source>
</reference>
<dbReference type="InterPro" id="IPR004590">
    <property type="entry name" value="ssDNA_annealing_RecT"/>
</dbReference>
<dbReference type="Pfam" id="PF03837">
    <property type="entry name" value="RecT"/>
    <property type="match status" value="1"/>
</dbReference>
<dbReference type="EMBL" id="BK015578">
    <property type="protein sequence ID" value="DAE14243.1"/>
    <property type="molecule type" value="Genomic_DNA"/>
</dbReference>
<protein>
    <submittedName>
        <fullName evidence="1">RecT protein</fullName>
    </submittedName>
</protein>
<sequence length="300" mass="33761">MNKSEKPKFSVAITTKGYQTLINNTLHDPKRANRFISSITSAVAVNPALQECTAGSILAGALLGESLNLSPSPQLGQFYLVPFKSKGKRDRSGNVIAPEETKAQFILGYKGYIQLALRSGFYADIDAMEIKEGEYIGKDPMTGKPRFSFVEDDDERDSLETVGYMAYFEYLNGFKKVIYWSKKKMMSHANKYSPAFSAKAYEDIQNGKIAEKDMWRYSSFWYKNFNDMAKKTLLRQLISRWGLMSIEMQTAFESDSTVKDLNAKNEIVTADEAIPAIENPPTEPEAVDVKTQVNLNDLPD</sequence>
<proteinExistence type="predicted"/>
<dbReference type="GO" id="GO:0006259">
    <property type="term" value="P:DNA metabolic process"/>
    <property type="evidence" value="ECO:0007669"/>
    <property type="project" value="InterPro"/>
</dbReference>
<organism evidence="1">
    <name type="scientific">Siphoviridae sp. ct0uL16</name>
    <dbReference type="NCBI Taxonomy" id="2825299"/>
    <lineage>
        <taxon>Viruses</taxon>
        <taxon>Duplodnaviria</taxon>
        <taxon>Heunggongvirae</taxon>
        <taxon>Uroviricota</taxon>
        <taxon>Caudoviricetes</taxon>
    </lineage>
</organism>
<evidence type="ECO:0000313" key="1">
    <source>
        <dbReference type="EMBL" id="DAE14243.1"/>
    </source>
</evidence>
<accession>A0A8S5Q627</accession>
<dbReference type="GO" id="GO:0003677">
    <property type="term" value="F:DNA binding"/>
    <property type="evidence" value="ECO:0007669"/>
    <property type="project" value="InterPro"/>
</dbReference>
<dbReference type="NCBIfam" id="TIGR00616">
    <property type="entry name" value="rect"/>
    <property type="match status" value="1"/>
</dbReference>
<name>A0A8S5Q627_9CAUD</name>